<dbReference type="EMBL" id="BPLQ01006085">
    <property type="protein sequence ID" value="GIY19965.1"/>
    <property type="molecule type" value="Genomic_DNA"/>
</dbReference>
<gene>
    <name evidence="1" type="ORF">CDAR_583771</name>
</gene>
<reference evidence="1 2" key="1">
    <citation type="submission" date="2021-06" db="EMBL/GenBank/DDBJ databases">
        <title>Caerostris darwini draft genome.</title>
        <authorList>
            <person name="Kono N."/>
            <person name="Arakawa K."/>
        </authorList>
    </citation>
    <scope>NUCLEOTIDE SEQUENCE [LARGE SCALE GENOMIC DNA]</scope>
</reference>
<sequence>MLYVPRWFVGCRLLTGSMSSSGTSVEFLQEAASCDRLYVKLYTPASFQMIGARCIDFMCLISRIDDHRKQLPVETQHSFRDELILPVNSLHPTNPQGTYSIFLGSYSPIWYTKLGFGRPHQAHKINTAKADHLETFRGVEFHVQTNTKQLPVETQHSFRKSSYFQLTACTRQTRKARTASFKDRISPRRYTHTV</sequence>
<organism evidence="1 2">
    <name type="scientific">Caerostris darwini</name>
    <dbReference type="NCBI Taxonomy" id="1538125"/>
    <lineage>
        <taxon>Eukaryota</taxon>
        <taxon>Metazoa</taxon>
        <taxon>Ecdysozoa</taxon>
        <taxon>Arthropoda</taxon>
        <taxon>Chelicerata</taxon>
        <taxon>Arachnida</taxon>
        <taxon>Araneae</taxon>
        <taxon>Araneomorphae</taxon>
        <taxon>Entelegynae</taxon>
        <taxon>Araneoidea</taxon>
        <taxon>Araneidae</taxon>
        <taxon>Caerostris</taxon>
    </lineage>
</organism>
<accession>A0AAV4RE45</accession>
<comment type="caution">
    <text evidence="1">The sequence shown here is derived from an EMBL/GenBank/DDBJ whole genome shotgun (WGS) entry which is preliminary data.</text>
</comment>
<evidence type="ECO:0000313" key="1">
    <source>
        <dbReference type="EMBL" id="GIY19965.1"/>
    </source>
</evidence>
<protein>
    <submittedName>
        <fullName evidence="1">Uncharacterized protein</fullName>
    </submittedName>
</protein>
<proteinExistence type="predicted"/>
<dbReference type="AlphaFoldDB" id="A0AAV4RE45"/>
<name>A0AAV4RE45_9ARAC</name>
<dbReference type="Proteomes" id="UP001054837">
    <property type="component" value="Unassembled WGS sequence"/>
</dbReference>
<keyword evidence="2" id="KW-1185">Reference proteome</keyword>
<evidence type="ECO:0000313" key="2">
    <source>
        <dbReference type="Proteomes" id="UP001054837"/>
    </source>
</evidence>